<feature type="compositionally biased region" description="Basic and acidic residues" evidence="6">
    <location>
        <begin position="65"/>
        <end position="82"/>
    </location>
</feature>
<gene>
    <name evidence="9" type="ORF">GCM10022255_002530</name>
</gene>
<dbReference type="Proteomes" id="UP001500620">
    <property type="component" value="Unassembled WGS sequence"/>
</dbReference>
<dbReference type="PANTHER" id="PTHR35007:SF3">
    <property type="entry name" value="POSSIBLE CONSERVED ALANINE RICH MEMBRANE PROTEIN"/>
    <property type="match status" value="1"/>
</dbReference>
<name>A0ABP8CU20_9ACTN</name>
<evidence type="ECO:0000256" key="6">
    <source>
        <dbReference type="SAM" id="MobiDB-lite"/>
    </source>
</evidence>
<dbReference type="Pfam" id="PF00482">
    <property type="entry name" value="T2SSF"/>
    <property type="match status" value="1"/>
</dbReference>
<feature type="region of interest" description="Disordered" evidence="6">
    <location>
        <begin position="1"/>
        <end position="82"/>
    </location>
</feature>
<dbReference type="PANTHER" id="PTHR35007">
    <property type="entry name" value="INTEGRAL MEMBRANE PROTEIN-RELATED"/>
    <property type="match status" value="1"/>
</dbReference>
<keyword evidence="2" id="KW-1003">Cell membrane</keyword>
<accession>A0ABP8CU20</accession>
<evidence type="ECO:0000256" key="1">
    <source>
        <dbReference type="ARBA" id="ARBA00004651"/>
    </source>
</evidence>
<dbReference type="InterPro" id="IPR018076">
    <property type="entry name" value="T2SS_GspF_dom"/>
</dbReference>
<keyword evidence="5 7" id="KW-0472">Membrane</keyword>
<evidence type="ECO:0000256" key="2">
    <source>
        <dbReference type="ARBA" id="ARBA00022475"/>
    </source>
</evidence>
<evidence type="ECO:0000259" key="8">
    <source>
        <dbReference type="Pfam" id="PF00482"/>
    </source>
</evidence>
<keyword evidence="4 7" id="KW-1133">Transmembrane helix</keyword>
<evidence type="ECO:0000313" key="9">
    <source>
        <dbReference type="EMBL" id="GAA4243436.1"/>
    </source>
</evidence>
<keyword evidence="3 7" id="KW-0812">Transmembrane</keyword>
<evidence type="ECO:0000256" key="4">
    <source>
        <dbReference type="ARBA" id="ARBA00022989"/>
    </source>
</evidence>
<keyword evidence="10" id="KW-1185">Reference proteome</keyword>
<evidence type="ECO:0000256" key="5">
    <source>
        <dbReference type="ARBA" id="ARBA00023136"/>
    </source>
</evidence>
<comment type="subcellular location">
    <subcellularLocation>
        <location evidence="1">Cell membrane</location>
        <topology evidence="1">Multi-pass membrane protein</topology>
    </subcellularLocation>
</comment>
<evidence type="ECO:0000256" key="3">
    <source>
        <dbReference type="ARBA" id="ARBA00022692"/>
    </source>
</evidence>
<feature type="transmembrane region" description="Helical" evidence="7">
    <location>
        <begin position="252"/>
        <end position="279"/>
    </location>
</feature>
<sequence length="286" mass="28660">MTPPRGAVGAGGDDVRTRGGALVPTGGRGAQARRYGDVLALPSAASGSASGGRGRDAGRGASGTRPDEGRNAAGERRDEGRRDRALSRWVRWPLALLAGLSVALAIGGVTGLVVGCVLAVGCGLVLGRLEPPGVRRERAAARADLPFAADLLAAALRAGSPPDRAALAVGEVLGGPVGLRLARTGRALRLGAAPEDAWAHLADLPGGARFARAAARSAEHGTALTRTLDRQAADLRVAKAAAAEAAVRRVGVLAVLPVGLCFLPAFVLAGVVPVVVAVLQDALAAL</sequence>
<evidence type="ECO:0000256" key="7">
    <source>
        <dbReference type="SAM" id="Phobius"/>
    </source>
</evidence>
<reference evidence="10" key="1">
    <citation type="journal article" date="2019" name="Int. J. Syst. Evol. Microbiol.">
        <title>The Global Catalogue of Microorganisms (GCM) 10K type strain sequencing project: providing services to taxonomists for standard genome sequencing and annotation.</title>
        <authorList>
            <consortium name="The Broad Institute Genomics Platform"/>
            <consortium name="The Broad Institute Genome Sequencing Center for Infectious Disease"/>
            <person name="Wu L."/>
            <person name="Ma J."/>
        </authorList>
    </citation>
    <scope>NUCLEOTIDE SEQUENCE [LARGE SCALE GENOMIC DNA]</scope>
    <source>
        <strain evidence="10">JCM 17441</strain>
    </source>
</reference>
<comment type="caution">
    <text evidence="9">The sequence shown here is derived from an EMBL/GenBank/DDBJ whole genome shotgun (WGS) entry which is preliminary data.</text>
</comment>
<proteinExistence type="predicted"/>
<protein>
    <recommendedName>
        <fullName evidence="8">Type II secretion system protein GspF domain-containing protein</fullName>
    </recommendedName>
</protein>
<evidence type="ECO:0000313" key="10">
    <source>
        <dbReference type="Proteomes" id="UP001500620"/>
    </source>
</evidence>
<dbReference type="EMBL" id="BAABAT010000001">
    <property type="protein sequence ID" value="GAA4243436.1"/>
    <property type="molecule type" value="Genomic_DNA"/>
</dbReference>
<feature type="domain" description="Type II secretion system protein GspF" evidence="8">
    <location>
        <begin position="149"/>
        <end position="269"/>
    </location>
</feature>
<feature type="transmembrane region" description="Helical" evidence="7">
    <location>
        <begin position="112"/>
        <end position="129"/>
    </location>
</feature>
<organism evidence="9 10">
    <name type="scientific">Dactylosporangium darangshiense</name>
    <dbReference type="NCBI Taxonomy" id="579108"/>
    <lineage>
        <taxon>Bacteria</taxon>
        <taxon>Bacillati</taxon>
        <taxon>Actinomycetota</taxon>
        <taxon>Actinomycetes</taxon>
        <taxon>Micromonosporales</taxon>
        <taxon>Micromonosporaceae</taxon>
        <taxon>Dactylosporangium</taxon>
    </lineage>
</organism>